<gene>
    <name evidence="1" type="ORF">MRB53_027831</name>
</gene>
<comment type="caution">
    <text evidence="1">The sequence shown here is derived from an EMBL/GenBank/DDBJ whole genome shotgun (WGS) entry which is preliminary data.</text>
</comment>
<keyword evidence="2" id="KW-1185">Reference proteome</keyword>
<organism evidence="1 2">
    <name type="scientific">Persea americana</name>
    <name type="common">Avocado</name>
    <dbReference type="NCBI Taxonomy" id="3435"/>
    <lineage>
        <taxon>Eukaryota</taxon>
        <taxon>Viridiplantae</taxon>
        <taxon>Streptophyta</taxon>
        <taxon>Embryophyta</taxon>
        <taxon>Tracheophyta</taxon>
        <taxon>Spermatophyta</taxon>
        <taxon>Magnoliopsida</taxon>
        <taxon>Magnoliidae</taxon>
        <taxon>Laurales</taxon>
        <taxon>Lauraceae</taxon>
        <taxon>Persea</taxon>
    </lineage>
</organism>
<proteinExistence type="predicted"/>
<evidence type="ECO:0000313" key="1">
    <source>
        <dbReference type="EMBL" id="KAJ8619302.1"/>
    </source>
</evidence>
<protein>
    <submittedName>
        <fullName evidence="1">Uncharacterized protein</fullName>
    </submittedName>
</protein>
<sequence>MYACSSFYVINCETISKTTSKQETWKYLQSSDSFFIHGLHLGHDIIIQPEDGDRNPGAPFVPEGGHPAFDGDRPVRLDCGPVAFGAASMMGGPSSSNSTMPRGSELNILKWVVEIEVDLQAMDRDRRREMRPLDVDNMGEEQEGFKGKV</sequence>
<dbReference type="Proteomes" id="UP001234297">
    <property type="component" value="Chromosome 9"/>
</dbReference>
<dbReference type="EMBL" id="CM056817">
    <property type="protein sequence ID" value="KAJ8619302.1"/>
    <property type="molecule type" value="Genomic_DNA"/>
</dbReference>
<accession>A0ACC2KDT8</accession>
<name>A0ACC2KDT8_PERAE</name>
<reference evidence="1 2" key="1">
    <citation type="journal article" date="2022" name="Hortic Res">
        <title>A haplotype resolved chromosomal level avocado genome allows analysis of novel avocado genes.</title>
        <authorList>
            <person name="Nath O."/>
            <person name="Fletcher S.J."/>
            <person name="Hayward A."/>
            <person name="Shaw L.M."/>
            <person name="Masouleh A.K."/>
            <person name="Furtado A."/>
            <person name="Henry R.J."/>
            <person name="Mitter N."/>
        </authorList>
    </citation>
    <scope>NUCLEOTIDE SEQUENCE [LARGE SCALE GENOMIC DNA]</scope>
    <source>
        <strain evidence="2">cv. Hass</strain>
    </source>
</reference>
<evidence type="ECO:0000313" key="2">
    <source>
        <dbReference type="Proteomes" id="UP001234297"/>
    </source>
</evidence>